<evidence type="ECO:0000256" key="1">
    <source>
        <dbReference type="SAM" id="Phobius"/>
    </source>
</evidence>
<dbReference type="InterPro" id="IPR046491">
    <property type="entry name" value="DUF6584"/>
</dbReference>
<keyword evidence="1" id="KW-1133">Transmembrane helix</keyword>
<organism evidence="2 3">
    <name type="scientific">Oceaniferula marina</name>
    <dbReference type="NCBI Taxonomy" id="2748318"/>
    <lineage>
        <taxon>Bacteria</taxon>
        <taxon>Pseudomonadati</taxon>
        <taxon>Verrucomicrobiota</taxon>
        <taxon>Verrucomicrobiia</taxon>
        <taxon>Verrucomicrobiales</taxon>
        <taxon>Verrucomicrobiaceae</taxon>
        <taxon>Oceaniferula</taxon>
    </lineage>
</organism>
<protein>
    <submittedName>
        <fullName evidence="2">Uncharacterized protein</fullName>
    </submittedName>
</protein>
<evidence type="ECO:0000313" key="2">
    <source>
        <dbReference type="EMBL" id="NWK57749.1"/>
    </source>
</evidence>
<evidence type="ECO:0000313" key="3">
    <source>
        <dbReference type="Proteomes" id="UP000557872"/>
    </source>
</evidence>
<keyword evidence="1" id="KW-0812">Transmembrane</keyword>
<sequence length="162" mass="17723">MPVEKTIEKARVELDAGNVRRAKEILRSSLGNYGYSPRLFRAYADVLLALDEPAQAGRYLFFSIDILEDEHRAPVEAFLAKSSTGGYKSILMSSPSAGVSRLSELPEYSRRKLEELGAPEDLSKVYSDAGGWWVATGCALAAAAVISLSGIGLWTVIRWIIN</sequence>
<dbReference type="Pfam" id="PF20225">
    <property type="entry name" value="DUF6584"/>
    <property type="match status" value="1"/>
</dbReference>
<name>A0A851GKT5_9BACT</name>
<keyword evidence="1" id="KW-0472">Membrane</keyword>
<gene>
    <name evidence="2" type="ORF">HW115_19175</name>
</gene>
<proteinExistence type="predicted"/>
<dbReference type="EMBL" id="JACBAZ010000029">
    <property type="protein sequence ID" value="NWK57749.1"/>
    <property type="molecule type" value="Genomic_DNA"/>
</dbReference>
<keyword evidence="3" id="KW-1185">Reference proteome</keyword>
<dbReference type="Proteomes" id="UP000557872">
    <property type="component" value="Unassembled WGS sequence"/>
</dbReference>
<feature type="transmembrane region" description="Helical" evidence="1">
    <location>
        <begin position="132"/>
        <end position="157"/>
    </location>
</feature>
<dbReference type="RefSeq" id="WP_178935178.1">
    <property type="nucleotide sequence ID" value="NZ_JACBAZ010000029.1"/>
</dbReference>
<dbReference type="AlphaFoldDB" id="A0A851GKT5"/>
<accession>A0A851GKT5</accession>
<comment type="caution">
    <text evidence="2">The sequence shown here is derived from an EMBL/GenBank/DDBJ whole genome shotgun (WGS) entry which is preliminary data.</text>
</comment>
<reference evidence="2 3" key="1">
    <citation type="submission" date="2020-07" db="EMBL/GenBank/DDBJ databases">
        <title>Roseicoccus Jingziensis gen. nov., sp. nov., isolated from coastal seawater.</title>
        <authorList>
            <person name="Feng X."/>
        </authorList>
    </citation>
    <scope>NUCLEOTIDE SEQUENCE [LARGE SCALE GENOMIC DNA]</scope>
    <source>
        <strain evidence="2 3">N1E253</strain>
    </source>
</reference>